<dbReference type="EMBL" id="CAJVPT010010493">
    <property type="protein sequence ID" value="CAG8571022.1"/>
    <property type="molecule type" value="Genomic_DNA"/>
</dbReference>
<organism evidence="1 2">
    <name type="scientific">Acaulospora colombiana</name>
    <dbReference type="NCBI Taxonomy" id="27376"/>
    <lineage>
        <taxon>Eukaryota</taxon>
        <taxon>Fungi</taxon>
        <taxon>Fungi incertae sedis</taxon>
        <taxon>Mucoromycota</taxon>
        <taxon>Glomeromycotina</taxon>
        <taxon>Glomeromycetes</taxon>
        <taxon>Diversisporales</taxon>
        <taxon>Acaulosporaceae</taxon>
        <taxon>Acaulospora</taxon>
    </lineage>
</organism>
<keyword evidence="2" id="KW-1185">Reference proteome</keyword>
<gene>
    <name evidence="1" type="ORF">ACOLOM_LOCUS5607</name>
</gene>
<protein>
    <submittedName>
        <fullName evidence="1">4898_t:CDS:1</fullName>
    </submittedName>
</protein>
<proteinExistence type="predicted"/>
<evidence type="ECO:0000313" key="1">
    <source>
        <dbReference type="EMBL" id="CAG8571022.1"/>
    </source>
</evidence>
<reference evidence="1" key="1">
    <citation type="submission" date="2021-06" db="EMBL/GenBank/DDBJ databases">
        <authorList>
            <person name="Kallberg Y."/>
            <person name="Tangrot J."/>
            <person name="Rosling A."/>
        </authorList>
    </citation>
    <scope>NUCLEOTIDE SEQUENCE</scope>
    <source>
        <strain evidence="1">CL356</strain>
    </source>
</reference>
<name>A0ACA9M5B3_9GLOM</name>
<evidence type="ECO:0000313" key="2">
    <source>
        <dbReference type="Proteomes" id="UP000789525"/>
    </source>
</evidence>
<accession>A0ACA9M5B3</accession>
<dbReference type="Proteomes" id="UP000789525">
    <property type="component" value="Unassembled WGS sequence"/>
</dbReference>
<sequence>MDVQQDQRISKLLPTVKCSDCGETVEFRNLADHLCSVAPAVPELPLAYKNNTKIGKGVVTSSKKQPNLSPLFVDNDSSYYANPSPTDSEHSNYSNKFVVPNANPTKSKPARSFLQKYQQVTGKPINSPSFQPPPTPTSERSYSDASDLQDRPVNNSNGNGMYYKDAGTFDNNIMQKNQGYGASFQTDRERQPEIRKMTHARPYDQGYEYPSYENNQNQYRNEDPYLMKQRQPHPNNNHLNGNMDRGQGNYLRNPNDGYGNGEYMRREEPRSRSRSPAPGYDRQNFNQLQSHSYGASQPLRQAPYDQHNGQLPYGQDNYRSQNPYIPPQENNSDSSYMSNNNNGGHKSKNASFSSTGSAVSGGQKYVENRNTNGSNGSKDSFKSDFDDLMEDLLREMDNMQTPSAQNKGKLEQSSNHSKTPSSPGKQKVQSETCAYWY</sequence>
<comment type="caution">
    <text evidence="1">The sequence shown here is derived from an EMBL/GenBank/DDBJ whole genome shotgun (WGS) entry which is preliminary data.</text>
</comment>